<keyword evidence="3" id="KW-0804">Transcription</keyword>
<evidence type="ECO:0000256" key="1">
    <source>
        <dbReference type="ARBA" id="ARBA00023015"/>
    </source>
</evidence>
<evidence type="ECO:0000313" key="6">
    <source>
        <dbReference type="EMBL" id="RUO30596.1"/>
    </source>
</evidence>
<proteinExistence type="predicted"/>
<accession>A0ABY0BZX9</accession>
<dbReference type="EMBL" id="PIPN01000002">
    <property type="protein sequence ID" value="RUO30596.1"/>
    <property type="molecule type" value="Genomic_DNA"/>
</dbReference>
<dbReference type="PANTHER" id="PTHR30055">
    <property type="entry name" value="HTH-TYPE TRANSCRIPTIONAL REGULATOR RUTR"/>
    <property type="match status" value="1"/>
</dbReference>
<evidence type="ECO:0000256" key="4">
    <source>
        <dbReference type="PROSITE-ProRule" id="PRU00335"/>
    </source>
</evidence>
<dbReference type="Pfam" id="PF00440">
    <property type="entry name" value="TetR_N"/>
    <property type="match status" value="1"/>
</dbReference>
<dbReference type="InterPro" id="IPR009057">
    <property type="entry name" value="Homeodomain-like_sf"/>
</dbReference>
<comment type="caution">
    <text evidence="6">The sequence shown here is derived from an EMBL/GenBank/DDBJ whole genome shotgun (WGS) entry which is preliminary data.</text>
</comment>
<dbReference type="RefSeq" id="WP_126788577.1">
    <property type="nucleotide sequence ID" value="NZ_PIPN01000002.1"/>
</dbReference>
<reference evidence="6 7" key="1">
    <citation type="journal article" date="2018" name="Front. Microbiol.">
        <title>Genome-Based Analysis Reveals the Taxonomy and Diversity of the Family Idiomarinaceae.</title>
        <authorList>
            <person name="Liu Y."/>
            <person name="Lai Q."/>
            <person name="Shao Z."/>
        </authorList>
    </citation>
    <scope>NUCLEOTIDE SEQUENCE [LARGE SCALE GENOMIC DNA]</scope>
    <source>
        <strain evidence="6 7">GBSy1</strain>
    </source>
</reference>
<evidence type="ECO:0000256" key="2">
    <source>
        <dbReference type="ARBA" id="ARBA00023125"/>
    </source>
</evidence>
<dbReference type="Pfam" id="PF17937">
    <property type="entry name" value="TetR_C_28"/>
    <property type="match status" value="1"/>
</dbReference>
<dbReference type="Proteomes" id="UP000287410">
    <property type="component" value="Unassembled WGS sequence"/>
</dbReference>
<dbReference type="InterPro" id="IPR041479">
    <property type="entry name" value="TetR_CgmR_C"/>
</dbReference>
<gene>
    <name evidence="6" type="ORF">CWE12_04930</name>
</gene>
<evidence type="ECO:0000256" key="3">
    <source>
        <dbReference type="ARBA" id="ARBA00023163"/>
    </source>
</evidence>
<sequence>MNDKPRGGRPSKRSFILVAAEQLVKKQGPAQLTFDRLSEETGISKGGLLYHFASKDELVLAMMERLLDSREKLRETIQPEFSGTDAEIKALIMAQANVRAGANADGEDELALDSAVLCAASNNRDLLSPMRGRFNDLLLKFDQSEMGGDKARIAFFAVLGERLMQQLGMVDSSPADRERFVNAIRAYVD</sequence>
<dbReference type="PRINTS" id="PR00455">
    <property type="entry name" value="HTHTETR"/>
</dbReference>
<keyword evidence="7" id="KW-1185">Reference proteome</keyword>
<organism evidence="6 7">
    <name type="scientific">Aliidiomarina sedimenti</name>
    <dbReference type="NCBI Taxonomy" id="1933879"/>
    <lineage>
        <taxon>Bacteria</taxon>
        <taxon>Pseudomonadati</taxon>
        <taxon>Pseudomonadota</taxon>
        <taxon>Gammaproteobacteria</taxon>
        <taxon>Alteromonadales</taxon>
        <taxon>Idiomarinaceae</taxon>
        <taxon>Aliidiomarina</taxon>
    </lineage>
</organism>
<feature type="DNA-binding region" description="H-T-H motif" evidence="4">
    <location>
        <begin position="33"/>
        <end position="52"/>
    </location>
</feature>
<keyword evidence="2 4" id="KW-0238">DNA-binding</keyword>
<dbReference type="SUPFAM" id="SSF46689">
    <property type="entry name" value="Homeodomain-like"/>
    <property type="match status" value="1"/>
</dbReference>
<dbReference type="InterPro" id="IPR001647">
    <property type="entry name" value="HTH_TetR"/>
</dbReference>
<dbReference type="Gene3D" id="1.10.357.10">
    <property type="entry name" value="Tetracycline Repressor, domain 2"/>
    <property type="match status" value="1"/>
</dbReference>
<dbReference type="InterPro" id="IPR050109">
    <property type="entry name" value="HTH-type_TetR-like_transc_reg"/>
</dbReference>
<dbReference type="PANTHER" id="PTHR30055:SF234">
    <property type="entry name" value="HTH-TYPE TRANSCRIPTIONAL REGULATOR BETI"/>
    <property type="match status" value="1"/>
</dbReference>
<feature type="domain" description="HTH tetR-type" evidence="5">
    <location>
        <begin position="10"/>
        <end position="70"/>
    </location>
</feature>
<protein>
    <submittedName>
        <fullName evidence="6">TetR/AcrR family transcriptional regulator</fullName>
    </submittedName>
</protein>
<keyword evidence="1" id="KW-0805">Transcription regulation</keyword>
<evidence type="ECO:0000259" key="5">
    <source>
        <dbReference type="PROSITE" id="PS50977"/>
    </source>
</evidence>
<evidence type="ECO:0000313" key="7">
    <source>
        <dbReference type="Proteomes" id="UP000287410"/>
    </source>
</evidence>
<dbReference type="PROSITE" id="PS50977">
    <property type="entry name" value="HTH_TETR_2"/>
    <property type="match status" value="1"/>
</dbReference>
<name>A0ABY0BZX9_9GAMM</name>